<feature type="domain" description="Chitin-binding type-4" evidence="5">
    <location>
        <begin position="44"/>
        <end position="248"/>
    </location>
</feature>
<dbReference type="InterPro" id="IPR041029">
    <property type="entry name" value="GbpA_2"/>
</dbReference>
<dbReference type="Gene3D" id="3.30.70.2150">
    <property type="match status" value="1"/>
</dbReference>
<dbReference type="InterPro" id="IPR051024">
    <property type="entry name" value="GlcNAc_Chitin_IntDeg"/>
</dbReference>
<keyword evidence="8" id="KW-1185">Reference proteome</keyword>
<dbReference type="SUPFAM" id="SSF81296">
    <property type="entry name" value="E set domains"/>
    <property type="match status" value="1"/>
</dbReference>
<evidence type="ECO:0000313" key="8">
    <source>
        <dbReference type="Proteomes" id="UP000605846"/>
    </source>
</evidence>
<evidence type="ECO:0000313" key="7">
    <source>
        <dbReference type="EMBL" id="KAF7720931.1"/>
    </source>
</evidence>
<dbReference type="Gene3D" id="2.70.50.50">
    <property type="entry name" value="chitin-binding protein cbp21"/>
    <property type="match status" value="1"/>
</dbReference>
<dbReference type="Pfam" id="PF18416">
    <property type="entry name" value="GbpA_2"/>
    <property type="match status" value="1"/>
</dbReference>
<sequence>MKSSSNRIIENAWQCYGKTGFFRNLLLISTVTFLLLPIQEVSAHGALGFPLARQYGCRIDGGYYWPTDGSKIPNEGCRNAYLDAGKSYYPFQQWNEFSANPTNPNDMATVKKAVPDGLMCSGGDNRKRGVDIPQNKGWRKTVIQPKNGTFQLRWELTRSHNPAVMHIYLTKPSYDLSKPLTWADLDQVYQKPAPKPIPANGKGLISEVTAFYYLDIPIPANRSGDAIIYAYWQRNDPGHEGFYNCADVTIKQANGLKPTKQPVNDHDDKGHKPTSQWVDEKPYLQQGGGIVPKIGDKVYFRVTAGDENGQNAVNITLPITSKSVRNFKWAKHLANTLNKKYKSLVKIGVKSGNSIKYSQKNLYANQVWLKPGYNSTLTLIHGNNSTSSNPTSN</sequence>
<name>A0A8H7BK27_9FUNG</name>
<keyword evidence="3" id="KW-0732">Signal</keyword>
<evidence type="ECO:0000259" key="6">
    <source>
        <dbReference type="Pfam" id="PF18416"/>
    </source>
</evidence>
<reference evidence="7" key="1">
    <citation type="submission" date="2020-01" db="EMBL/GenBank/DDBJ databases">
        <title>Genome Sequencing of Three Apophysomyces-Like Fungal Strains Confirms a Novel Fungal Genus in the Mucoromycota with divergent Burkholderia-like Endosymbiotic Bacteria.</title>
        <authorList>
            <person name="Stajich J.E."/>
            <person name="Macias A.M."/>
            <person name="Carter-House D."/>
            <person name="Lovett B."/>
            <person name="Kasson L.R."/>
            <person name="Berry K."/>
            <person name="Grigoriev I."/>
            <person name="Chang Y."/>
            <person name="Spatafora J."/>
            <person name="Kasson M.T."/>
        </authorList>
    </citation>
    <scope>NUCLEOTIDE SEQUENCE</scope>
    <source>
        <strain evidence="7">NRRL A-21654</strain>
    </source>
</reference>
<dbReference type="InterPro" id="IPR014756">
    <property type="entry name" value="Ig_E-set"/>
</dbReference>
<evidence type="ECO:0000256" key="1">
    <source>
        <dbReference type="ARBA" id="ARBA00022525"/>
    </source>
</evidence>
<dbReference type="Proteomes" id="UP000605846">
    <property type="component" value="Unassembled WGS sequence"/>
</dbReference>
<evidence type="ECO:0008006" key="9">
    <source>
        <dbReference type="Google" id="ProtNLM"/>
    </source>
</evidence>
<dbReference type="EMBL" id="JABAYA010000333">
    <property type="protein sequence ID" value="KAF7720931.1"/>
    <property type="molecule type" value="Genomic_DNA"/>
</dbReference>
<feature type="region of interest" description="Disordered" evidence="4">
    <location>
        <begin position="256"/>
        <end position="276"/>
    </location>
</feature>
<keyword evidence="1" id="KW-0964">Secreted</keyword>
<dbReference type="PANTHER" id="PTHR34823">
    <property type="entry name" value="GLCNAC-BINDING PROTEIN A"/>
    <property type="match status" value="1"/>
</dbReference>
<gene>
    <name evidence="7" type="ORF">EC973_005765</name>
</gene>
<comment type="caution">
    <text evidence="7">The sequence shown here is derived from an EMBL/GenBank/DDBJ whole genome shotgun (WGS) entry which is preliminary data.</text>
</comment>
<accession>A0A8H7BK27</accession>
<evidence type="ECO:0000256" key="3">
    <source>
        <dbReference type="ARBA" id="ARBA00022729"/>
    </source>
</evidence>
<evidence type="ECO:0000259" key="5">
    <source>
        <dbReference type="Pfam" id="PF03067"/>
    </source>
</evidence>
<dbReference type="Pfam" id="PF03067">
    <property type="entry name" value="LPMO_10"/>
    <property type="match status" value="1"/>
</dbReference>
<evidence type="ECO:0000256" key="4">
    <source>
        <dbReference type="SAM" id="MobiDB-lite"/>
    </source>
</evidence>
<dbReference type="InterPro" id="IPR004302">
    <property type="entry name" value="Cellulose/chitin-bd_N"/>
</dbReference>
<organism evidence="7 8">
    <name type="scientific">Apophysomyces ossiformis</name>
    <dbReference type="NCBI Taxonomy" id="679940"/>
    <lineage>
        <taxon>Eukaryota</taxon>
        <taxon>Fungi</taxon>
        <taxon>Fungi incertae sedis</taxon>
        <taxon>Mucoromycota</taxon>
        <taxon>Mucoromycotina</taxon>
        <taxon>Mucoromycetes</taxon>
        <taxon>Mucorales</taxon>
        <taxon>Mucorineae</taxon>
        <taxon>Mucoraceae</taxon>
        <taxon>Apophysomyces</taxon>
    </lineage>
</organism>
<protein>
    <recommendedName>
        <fullName evidence="9">Chitin-binding protein</fullName>
    </recommendedName>
</protein>
<dbReference type="OrthoDB" id="17911at2759"/>
<feature type="domain" description="N-acetylglucosamine binding protein A" evidence="6">
    <location>
        <begin position="291"/>
        <end position="375"/>
    </location>
</feature>
<dbReference type="AlphaFoldDB" id="A0A8H7BK27"/>
<keyword evidence="2" id="KW-0147">Chitin-binding</keyword>
<dbReference type="GO" id="GO:0008061">
    <property type="term" value="F:chitin binding"/>
    <property type="evidence" value="ECO:0007669"/>
    <property type="project" value="UniProtKB-KW"/>
</dbReference>
<dbReference type="PANTHER" id="PTHR34823:SF1">
    <property type="entry name" value="CHITIN-BINDING TYPE-4 DOMAIN-CONTAINING PROTEIN"/>
    <property type="match status" value="1"/>
</dbReference>
<evidence type="ECO:0000256" key="2">
    <source>
        <dbReference type="ARBA" id="ARBA00022669"/>
    </source>
</evidence>
<proteinExistence type="predicted"/>